<evidence type="ECO:0000313" key="2">
    <source>
        <dbReference type="Proteomes" id="UP001465976"/>
    </source>
</evidence>
<organism evidence="1 2">
    <name type="scientific">Marasmius crinis-equi</name>
    <dbReference type="NCBI Taxonomy" id="585013"/>
    <lineage>
        <taxon>Eukaryota</taxon>
        <taxon>Fungi</taxon>
        <taxon>Dikarya</taxon>
        <taxon>Basidiomycota</taxon>
        <taxon>Agaricomycotina</taxon>
        <taxon>Agaricomycetes</taxon>
        <taxon>Agaricomycetidae</taxon>
        <taxon>Agaricales</taxon>
        <taxon>Marasmiineae</taxon>
        <taxon>Marasmiaceae</taxon>
        <taxon>Marasmius</taxon>
    </lineage>
</organism>
<gene>
    <name evidence="1" type="ORF">V5O48_005254</name>
</gene>
<name>A0ABR3FMU8_9AGAR</name>
<comment type="caution">
    <text evidence="1">The sequence shown here is derived from an EMBL/GenBank/DDBJ whole genome shotgun (WGS) entry which is preliminary data.</text>
</comment>
<accession>A0ABR3FMU8</accession>
<proteinExistence type="predicted"/>
<dbReference type="EMBL" id="JBAHYK010000204">
    <property type="protein sequence ID" value="KAL0576731.1"/>
    <property type="molecule type" value="Genomic_DNA"/>
</dbReference>
<evidence type="ECO:0000313" key="1">
    <source>
        <dbReference type="EMBL" id="KAL0576731.1"/>
    </source>
</evidence>
<protein>
    <submittedName>
        <fullName evidence="1">Uncharacterized protein</fullName>
    </submittedName>
</protein>
<reference evidence="1 2" key="1">
    <citation type="submission" date="2024-02" db="EMBL/GenBank/DDBJ databases">
        <title>A draft genome for the cacao thread blight pathogen Marasmius crinis-equi.</title>
        <authorList>
            <person name="Cohen S.P."/>
            <person name="Baruah I.K."/>
            <person name="Amoako-Attah I."/>
            <person name="Bukari Y."/>
            <person name="Meinhardt L.W."/>
            <person name="Bailey B.A."/>
        </authorList>
    </citation>
    <scope>NUCLEOTIDE SEQUENCE [LARGE SCALE GENOMIC DNA]</scope>
    <source>
        <strain evidence="1 2">GH-76</strain>
    </source>
</reference>
<sequence>MSIRVSDPELALVLTPKISGAGPDPVGIVITPQLHAEYPSLPAKIVDEIRTSGKDAEITDMDYLSVKPFKAVFWEGHEGRAGILWLDDVELRAHYNRKTLTSLLLSYQRALQLSVYSDTYVIIYDAGHLPDADRVEFQRAQSTIQNTLHIDVFRVENLDDAARVIVDISSELLEAINDPYNYAKEEMNEYARMLLRIPLMDISRTELVMSQCPTVMSLYHLLQSVEAEVHAGSMNLNSTIFTRSRNDRLHMFRERWVENIFHTFCSEDDR</sequence>
<keyword evidence="2" id="KW-1185">Reference proteome</keyword>
<dbReference type="Proteomes" id="UP001465976">
    <property type="component" value="Unassembled WGS sequence"/>
</dbReference>